<dbReference type="Proteomes" id="UP000191285">
    <property type="component" value="Unassembled WGS sequence"/>
</dbReference>
<feature type="chain" id="PRO_5010741694" evidence="2">
    <location>
        <begin position="18"/>
        <end position="298"/>
    </location>
</feature>
<dbReference type="EMBL" id="MLKD01000015">
    <property type="protein sequence ID" value="OQE19450.1"/>
    <property type="molecule type" value="Genomic_DNA"/>
</dbReference>
<name>A0A1V6T0H5_9EURO</name>
<evidence type="ECO:0000313" key="3">
    <source>
        <dbReference type="EMBL" id="OQE19450.1"/>
    </source>
</evidence>
<evidence type="ECO:0000256" key="2">
    <source>
        <dbReference type="SAM" id="SignalP"/>
    </source>
</evidence>
<feature type="region of interest" description="Disordered" evidence="1">
    <location>
        <begin position="80"/>
        <end position="102"/>
    </location>
</feature>
<feature type="signal peptide" evidence="2">
    <location>
        <begin position="1"/>
        <end position="17"/>
    </location>
</feature>
<accession>A0A1V6T0H5</accession>
<dbReference type="OrthoDB" id="4336528at2759"/>
<reference evidence="4" key="1">
    <citation type="journal article" date="2017" name="Nat. Microbiol.">
        <title>Global analysis of biosynthetic gene clusters reveals vast potential of secondary metabolite production in Penicillium species.</title>
        <authorList>
            <person name="Nielsen J.C."/>
            <person name="Grijseels S."/>
            <person name="Prigent S."/>
            <person name="Ji B."/>
            <person name="Dainat J."/>
            <person name="Nielsen K.F."/>
            <person name="Frisvad J.C."/>
            <person name="Workman M."/>
            <person name="Nielsen J."/>
        </authorList>
    </citation>
    <scope>NUCLEOTIDE SEQUENCE [LARGE SCALE GENOMIC DNA]</scope>
    <source>
        <strain evidence="4">IBT 24891</strain>
    </source>
</reference>
<sequence>MAIGIHSLFVLLPPTIRLVLESASFGLDWTVITIMAPAHSKIEPPSSCGLNPMQRAEVKASIHSAIEELRKEIMVSINASRSSKRAQKKAQSPDGFPRTPANVTISDSVKASNWVTSEIGYFLPDSTRDEHVRMVQDSLYFSNVLAFVTYIRAMTTFKNESTIAVNLSSCLRGEALDWLVSEVSQSQREKLRSLSLEEGWIKSLMCRFKTPPSHASRLLKKSRYTWADVRNQRSLVMWAHNMLRIAGESKEYPEVWQQLHAVWDQIEIPIRGNVEEPSSETTVAKFMEELDGWYNLWR</sequence>
<keyword evidence="2" id="KW-0732">Signal</keyword>
<dbReference type="AlphaFoldDB" id="A0A1V6T0H5"/>
<organism evidence="3 4">
    <name type="scientific">Penicillium steckii</name>
    <dbReference type="NCBI Taxonomy" id="303698"/>
    <lineage>
        <taxon>Eukaryota</taxon>
        <taxon>Fungi</taxon>
        <taxon>Dikarya</taxon>
        <taxon>Ascomycota</taxon>
        <taxon>Pezizomycotina</taxon>
        <taxon>Eurotiomycetes</taxon>
        <taxon>Eurotiomycetidae</taxon>
        <taxon>Eurotiales</taxon>
        <taxon>Aspergillaceae</taxon>
        <taxon>Penicillium</taxon>
    </lineage>
</organism>
<protein>
    <submittedName>
        <fullName evidence="3">Uncharacterized protein</fullName>
    </submittedName>
</protein>
<proteinExistence type="predicted"/>
<evidence type="ECO:0000256" key="1">
    <source>
        <dbReference type="SAM" id="MobiDB-lite"/>
    </source>
</evidence>
<comment type="caution">
    <text evidence="3">The sequence shown here is derived from an EMBL/GenBank/DDBJ whole genome shotgun (WGS) entry which is preliminary data.</text>
</comment>
<gene>
    <name evidence="3" type="ORF">PENSTE_c015G04130</name>
</gene>
<dbReference type="STRING" id="303698.A0A1V6T0H5"/>
<evidence type="ECO:0000313" key="4">
    <source>
        <dbReference type="Proteomes" id="UP000191285"/>
    </source>
</evidence>
<keyword evidence="4" id="KW-1185">Reference proteome</keyword>